<feature type="transmembrane region" description="Helical" evidence="5">
    <location>
        <begin position="104"/>
        <end position="121"/>
    </location>
</feature>
<evidence type="ECO:0000256" key="6">
    <source>
        <dbReference type="SAM" id="MobiDB-lite"/>
    </source>
</evidence>
<dbReference type="InterPro" id="IPR037185">
    <property type="entry name" value="EmrE-like"/>
</dbReference>
<keyword evidence="2 5" id="KW-0812">Transmembrane</keyword>
<evidence type="ECO:0000256" key="4">
    <source>
        <dbReference type="ARBA" id="ARBA00023136"/>
    </source>
</evidence>
<keyword evidence="1 5" id="KW-1003">Cell membrane</keyword>
<name>A0A4R6Y9Y6_9HYPH</name>
<dbReference type="PANTHER" id="PTHR36116">
    <property type="entry name" value="UPF0060 MEMBRANE PROTEIN YNFA"/>
    <property type="match status" value="1"/>
</dbReference>
<proteinExistence type="inferred from homology"/>
<dbReference type="SUPFAM" id="SSF103481">
    <property type="entry name" value="Multidrug resistance efflux transporter EmrE"/>
    <property type="match status" value="1"/>
</dbReference>
<evidence type="ECO:0000256" key="3">
    <source>
        <dbReference type="ARBA" id="ARBA00022989"/>
    </source>
</evidence>
<sequence>MGSAGNPSHHIGGPFEGFGSRHRRSGLPTFLRTVNKALSRPQETEMVYLIYAAAALAEIAGCFAFWAWWRLGKSALWLVPGVASLMLFAWLLAQVDSAAAGRTYAAYGGIYIAASLCWLWFAEGLRPDKWDIAGAVVCVAGASLILLGPRGA</sequence>
<evidence type="ECO:0000313" key="8">
    <source>
        <dbReference type="Proteomes" id="UP000294958"/>
    </source>
</evidence>
<evidence type="ECO:0000256" key="1">
    <source>
        <dbReference type="ARBA" id="ARBA00022475"/>
    </source>
</evidence>
<dbReference type="EMBL" id="SNZF01000028">
    <property type="protein sequence ID" value="TDR32270.1"/>
    <property type="molecule type" value="Genomic_DNA"/>
</dbReference>
<dbReference type="NCBIfam" id="NF002586">
    <property type="entry name" value="PRK02237.1"/>
    <property type="match status" value="1"/>
</dbReference>
<keyword evidence="3 5" id="KW-1133">Transmembrane helix</keyword>
<reference evidence="7 8" key="1">
    <citation type="submission" date="2019-03" db="EMBL/GenBank/DDBJ databases">
        <title>Genomic Encyclopedia of Type Strains, Phase IV (KMG-IV): sequencing the most valuable type-strain genomes for metagenomic binning, comparative biology and taxonomic classification.</title>
        <authorList>
            <person name="Goeker M."/>
        </authorList>
    </citation>
    <scope>NUCLEOTIDE SEQUENCE [LARGE SCALE GENOMIC DNA]</scope>
    <source>
        <strain evidence="7 8">DSM 11603</strain>
    </source>
</reference>
<keyword evidence="4 5" id="KW-0472">Membrane</keyword>
<dbReference type="AlphaFoldDB" id="A0A4R6Y9Y6"/>
<dbReference type="HAMAP" id="MF_00010">
    <property type="entry name" value="UPF0060"/>
    <property type="match status" value="1"/>
</dbReference>
<comment type="caution">
    <text evidence="7">The sequence shown here is derived from an EMBL/GenBank/DDBJ whole genome shotgun (WGS) entry which is preliminary data.</text>
</comment>
<protein>
    <submittedName>
        <fullName evidence="7">Small multidrug resistance family-3 protein</fullName>
    </submittedName>
</protein>
<dbReference type="GO" id="GO:0005886">
    <property type="term" value="C:plasma membrane"/>
    <property type="evidence" value="ECO:0007669"/>
    <property type="project" value="UniProtKB-SubCell"/>
</dbReference>
<dbReference type="PANTHER" id="PTHR36116:SF1">
    <property type="entry name" value="UPF0060 MEMBRANE PROTEIN YNFA"/>
    <property type="match status" value="1"/>
</dbReference>
<dbReference type="InterPro" id="IPR003844">
    <property type="entry name" value="UPF0060"/>
</dbReference>
<gene>
    <name evidence="7" type="ORF">DES43_12834</name>
</gene>
<evidence type="ECO:0000313" key="7">
    <source>
        <dbReference type="EMBL" id="TDR32270.1"/>
    </source>
</evidence>
<accession>A0A4R6Y9Y6</accession>
<evidence type="ECO:0000256" key="2">
    <source>
        <dbReference type="ARBA" id="ARBA00022692"/>
    </source>
</evidence>
<comment type="subcellular location">
    <subcellularLocation>
        <location evidence="5">Cell membrane</location>
        <topology evidence="5">Multi-pass membrane protein</topology>
    </subcellularLocation>
</comment>
<feature type="region of interest" description="Disordered" evidence="6">
    <location>
        <begin position="1"/>
        <end position="20"/>
    </location>
</feature>
<dbReference type="Proteomes" id="UP000294958">
    <property type="component" value="Unassembled WGS sequence"/>
</dbReference>
<comment type="similarity">
    <text evidence="5">Belongs to the UPF0060 family.</text>
</comment>
<dbReference type="Pfam" id="PF02694">
    <property type="entry name" value="UPF0060"/>
    <property type="match status" value="1"/>
</dbReference>
<feature type="transmembrane region" description="Helical" evidence="5">
    <location>
        <begin position="75"/>
        <end position="92"/>
    </location>
</feature>
<organism evidence="7 8">
    <name type="scientific">Aquamicrobium defluvii</name>
    <dbReference type="NCBI Taxonomy" id="69279"/>
    <lineage>
        <taxon>Bacteria</taxon>
        <taxon>Pseudomonadati</taxon>
        <taxon>Pseudomonadota</taxon>
        <taxon>Alphaproteobacteria</taxon>
        <taxon>Hyphomicrobiales</taxon>
        <taxon>Phyllobacteriaceae</taxon>
        <taxon>Aquamicrobium</taxon>
    </lineage>
</organism>
<feature type="transmembrane region" description="Helical" evidence="5">
    <location>
        <begin position="46"/>
        <end position="69"/>
    </location>
</feature>
<keyword evidence="8" id="KW-1185">Reference proteome</keyword>
<feature type="transmembrane region" description="Helical" evidence="5">
    <location>
        <begin position="133"/>
        <end position="149"/>
    </location>
</feature>
<evidence type="ECO:0000256" key="5">
    <source>
        <dbReference type="HAMAP-Rule" id="MF_00010"/>
    </source>
</evidence>